<reference evidence="2" key="1">
    <citation type="submission" date="2020-03" db="EMBL/GenBank/DDBJ databases">
        <title>The deep terrestrial virosphere.</title>
        <authorList>
            <person name="Holmfeldt K."/>
            <person name="Nilsson E."/>
            <person name="Simone D."/>
            <person name="Lopez-Fernandez M."/>
            <person name="Wu X."/>
            <person name="de Brujin I."/>
            <person name="Lundin D."/>
            <person name="Andersson A."/>
            <person name="Bertilsson S."/>
            <person name="Dopson M."/>
        </authorList>
    </citation>
    <scope>NUCLEOTIDE SEQUENCE</scope>
    <source>
        <strain evidence="2">MM171B00920</strain>
    </source>
</reference>
<accession>A0A6M3M730</accession>
<dbReference type="AlphaFoldDB" id="A0A6M3M730"/>
<protein>
    <submittedName>
        <fullName evidence="2">Uncharacterized protein</fullName>
    </submittedName>
</protein>
<gene>
    <name evidence="2" type="ORF">MM171B00920_0012</name>
</gene>
<feature type="region of interest" description="Disordered" evidence="1">
    <location>
        <begin position="1"/>
        <end position="20"/>
    </location>
</feature>
<proteinExistence type="predicted"/>
<feature type="compositionally biased region" description="Basic and acidic residues" evidence="1">
    <location>
        <begin position="1"/>
        <end position="17"/>
    </location>
</feature>
<name>A0A6M3M730_9ZZZZ</name>
<organism evidence="2">
    <name type="scientific">viral metagenome</name>
    <dbReference type="NCBI Taxonomy" id="1070528"/>
    <lineage>
        <taxon>unclassified sequences</taxon>
        <taxon>metagenomes</taxon>
        <taxon>organismal metagenomes</taxon>
    </lineage>
</organism>
<evidence type="ECO:0000313" key="2">
    <source>
        <dbReference type="EMBL" id="QJB03074.1"/>
    </source>
</evidence>
<dbReference type="EMBL" id="MT143823">
    <property type="protein sequence ID" value="QJB03074.1"/>
    <property type="molecule type" value="Genomic_DNA"/>
</dbReference>
<sequence>MNTKERKAEKRKEKRLSFEQTAKEVSSSDRFWCDRNGQFIHTIVCINRQDKGREGCMNCAQGNIVRETFSRLQDTSVEPGSRNIALGNKRKAIQL</sequence>
<evidence type="ECO:0000256" key="1">
    <source>
        <dbReference type="SAM" id="MobiDB-lite"/>
    </source>
</evidence>